<keyword evidence="3" id="KW-1185">Reference proteome</keyword>
<protein>
    <submittedName>
        <fullName evidence="2">Uncharacterized protein</fullName>
    </submittedName>
</protein>
<gene>
    <name evidence="2" type="ORF">EI77_03960</name>
</gene>
<proteinExistence type="predicted"/>
<reference evidence="2 3" key="1">
    <citation type="submission" date="2019-03" db="EMBL/GenBank/DDBJ databases">
        <title>Genomic Encyclopedia of Archaeal and Bacterial Type Strains, Phase II (KMG-II): from individual species to whole genera.</title>
        <authorList>
            <person name="Goeker M."/>
        </authorList>
    </citation>
    <scope>NUCLEOTIDE SEQUENCE [LARGE SCALE GENOMIC DNA]</scope>
    <source>
        <strain evidence="2 3">ATCC 25309</strain>
    </source>
</reference>
<name>A0A4R7RLJ6_9BACT</name>
<evidence type="ECO:0000256" key="1">
    <source>
        <dbReference type="SAM" id="MobiDB-lite"/>
    </source>
</evidence>
<organism evidence="2 3">
    <name type="scientific">Prosthecobacter fusiformis</name>
    <dbReference type="NCBI Taxonomy" id="48464"/>
    <lineage>
        <taxon>Bacteria</taxon>
        <taxon>Pseudomonadati</taxon>
        <taxon>Verrucomicrobiota</taxon>
        <taxon>Verrucomicrobiia</taxon>
        <taxon>Verrucomicrobiales</taxon>
        <taxon>Verrucomicrobiaceae</taxon>
        <taxon>Prosthecobacter</taxon>
    </lineage>
</organism>
<dbReference type="AlphaFoldDB" id="A0A4R7RLJ6"/>
<dbReference type="EMBL" id="SOCA01000009">
    <property type="protein sequence ID" value="TDU66221.1"/>
    <property type="molecule type" value="Genomic_DNA"/>
</dbReference>
<feature type="region of interest" description="Disordered" evidence="1">
    <location>
        <begin position="1"/>
        <end position="24"/>
    </location>
</feature>
<evidence type="ECO:0000313" key="3">
    <source>
        <dbReference type="Proteomes" id="UP000295662"/>
    </source>
</evidence>
<sequence length="82" mass="8939">MCGIDIMNSKSTHRQGGASSQAFSEKGVECPALSGLYGGDMRRMLLPRAALRLPWAVLSRPFGAGEEDIGEWGVFERDKTTH</sequence>
<accession>A0A4R7RLJ6</accession>
<evidence type="ECO:0000313" key="2">
    <source>
        <dbReference type="EMBL" id="TDU66221.1"/>
    </source>
</evidence>
<comment type="caution">
    <text evidence="2">The sequence shown here is derived from an EMBL/GenBank/DDBJ whole genome shotgun (WGS) entry which is preliminary data.</text>
</comment>
<dbReference type="Proteomes" id="UP000295662">
    <property type="component" value="Unassembled WGS sequence"/>
</dbReference>